<keyword evidence="2" id="KW-1185">Reference proteome</keyword>
<dbReference type="EMBL" id="BGPR01163407">
    <property type="protein sequence ID" value="GBM04282.1"/>
    <property type="molecule type" value="Genomic_DNA"/>
</dbReference>
<dbReference type="Proteomes" id="UP000499080">
    <property type="component" value="Unassembled WGS sequence"/>
</dbReference>
<comment type="caution">
    <text evidence="1">The sequence shown here is derived from an EMBL/GenBank/DDBJ whole genome shotgun (WGS) entry which is preliminary data.</text>
</comment>
<organism evidence="1 2">
    <name type="scientific">Araneus ventricosus</name>
    <name type="common">Orbweaver spider</name>
    <name type="synonym">Epeira ventricosa</name>
    <dbReference type="NCBI Taxonomy" id="182803"/>
    <lineage>
        <taxon>Eukaryota</taxon>
        <taxon>Metazoa</taxon>
        <taxon>Ecdysozoa</taxon>
        <taxon>Arthropoda</taxon>
        <taxon>Chelicerata</taxon>
        <taxon>Arachnida</taxon>
        <taxon>Araneae</taxon>
        <taxon>Araneomorphae</taxon>
        <taxon>Entelegynae</taxon>
        <taxon>Araneoidea</taxon>
        <taxon>Araneidae</taxon>
        <taxon>Araneus</taxon>
    </lineage>
</organism>
<reference evidence="1 2" key="1">
    <citation type="journal article" date="2019" name="Sci. Rep.">
        <title>Orb-weaving spider Araneus ventricosus genome elucidates the spidroin gene catalogue.</title>
        <authorList>
            <person name="Kono N."/>
            <person name="Nakamura H."/>
            <person name="Ohtoshi R."/>
            <person name="Moran D.A.P."/>
            <person name="Shinohara A."/>
            <person name="Yoshida Y."/>
            <person name="Fujiwara M."/>
            <person name="Mori M."/>
            <person name="Tomita M."/>
            <person name="Arakawa K."/>
        </authorList>
    </citation>
    <scope>NUCLEOTIDE SEQUENCE [LARGE SCALE GENOMIC DNA]</scope>
</reference>
<dbReference type="AlphaFoldDB" id="A0A4Y2CIP8"/>
<evidence type="ECO:0000313" key="1">
    <source>
        <dbReference type="EMBL" id="GBM04282.1"/>
    </source>
</evidence>
<sequence length="40" mass="4418">MLSILNVLIDWDRLGVRTSLESLFGVLFAVRASKLLDAKG</sequence>
<gene>
    <name evidence="1" type="ORF">AVEN_125617_1</name>
</gene>
<evidence type="ECO:0000313" key="2">
    <source>
        <dbReference type="Proteomes" id="UP000499080"/>
    </source>
</evidence>
<name>A0A4Y2CIP8_ARAVE</name>
<protein>
    <submittedName>
        <fullName evidence="1">Uncharacterized protein</fullName>
    </submittedName>
</protein>
<proteinExistence type="predicted"/>
<feature type="non-terminal residue" evidence="1">
    <location>
        <position position="40"/>
    </location>
</feature>
<accession>A0A4Y2CIP8</accession>